<evidence type="ECO:0000256" key="2">
    <source>
        <dbReference type="ARBA" id="ARBA00004496"/>
    </source>
</evidence>
<dbReference type="Pfam" id="PF16815">
    <property type="entry name" value="HRI1"/>
    <property type="match status" value="1"/>
</dbReference>
<proteinExistence type="inferred from homology"/>
<dbReference type="InterPro" id="IPR043047">
    <property type="entry name" value="Hri1_N_sf"/>
</dbReference>
<dbReference type="CDD" id="cd11692">
    <property type="entry name" value="HRI1_N_like"/>
    <property type="match status" value="1"/>
</dbReference>
<dbReference type="Proteomes" id="UP000887574">
    <property type="component" value="Unplaced"/>
</dbReference>
<evidence type="ECO:0000313" key="8">
    <source>
        <dbReference type="WBParaSite" id="jg11249"/>
    </source>
</evidence>
<keyword evidence="7" id="KW-1185">Reference proteome</keyword>
<comment type="subcellular location">
    <subcellularLocation>
        <location evidence="2">Cytoplasm</location>
    </subcellularLocation>
    <subcellularLocation>
        <location evidence="1">Nucleus</location>
    </subcellularLocation>
</comment>
<dbReference type="GO" id="GO:0005634">
    <property type="term" value="C:nucleus"/>
    <property type="evidence" value="ECO:0007669"/>
    <property type="project" value="UniProtKB-SubCell"/>
</dbReference>
<dbReference type="InterPro" id="IPR031818">
    <property type="entry name" value="Hri1"/>
</dbReference>
<protein>
    <recommendedName>
        <fullName evidence="4">Protein HRI1</fullName>
    </recommendedName>
</protein>
<accession>A0A915CPM5</accession>
<evidence type="ECO:0000256" key="5">
    <source>
        <dbReference type="ARBA" id="ARBA00022490"/>
    </source>
</evidence>
<dbReference type="Gene3D" id="2.40.128.320">
    <property type="entry name" value="Protein HRI1, N-terminal domain"/>
    <property type="match status" value="1"/>
</dbReference>
<dbReference type="InterPro" id="IPR038744">
    <property type="entry name" value="Hri1_N"/>
</dbReference>
<dbReference type="GO" id="GO:0005737">
    <property type="term" value="C:cytoplasm"/>
    <property type="evidence" value="ECO:0007669"/>
    <property type="project" value="UniProtKB-SubCell"/>
</dbReference>
<dbReference type="WBParaSite" id="jg11249">
    <property type="protein sequence ID" value="jg11249"/>
    <property type="gene ID" value="jg11249"/>
</dbReference>
<dbReference type="AlphaFoldDB" id="A0A915CPM5"/>
<keyword evidence="6" id="KW-0539">Nucleus</keyword>
<sequence length="131" mass="14843">MVFSTRISIQWPPALAQELTKTYVMTSPKDQHFVDLRPYLSNTLPVAKTSFPFEWAMIGTEEELENDKIMFHHEVDSQAILGDQCSEQPASDLGHFEQLSNGDRKETGEMMNPDTVRSSPILKFGEVLTPI</sequence>
<evidence type="ECO:0000256" key="4">
    <source>
        <dbReference type="ARBA" id="ARBA00017063"/>
    </source>
</evidence>
<evidence type="ECO:0000313" key="7">
    <source>
        <dbReference type="Proteomes" id="UP000887574"/>
    </source>
</evidence>
<organism evidence="7 8">
    <name type="scientific">Ditylenchus dipsaci</name>
    <dbReference type="NCBI Taxonomy" id="166011"/>
    <lineage>
        <taxon>Eukaryota</taxon>
        <taxon>Metazoa</taxon>
        <taxon>Ecdysozoa</taxon>
        <taxon>Nematoda</taxon>
        <taxon>Chromadorea</taxon>
        <taxon>Rhabditida</taxon>
        <taxon>Tylenchina</taxon>
        <taxon>Tylenchomorpha</taxon>
        <taxon>Sphaerularioidea</taxon>
        <taxon>Anguinidae</taxon>
        <taxon>Anguininae</taxon>
        <taxon>Ditylenchus</taxon>
    </lineage>
</organism>
<keyword evidence="5" id="KW-0963">Cytoplasm</keyword>
<name>A0A915CPM5_9BILA</name>
<evidence type="ECO:0000256" key="6">
    <source>
        <dbReference type="ARBA" id="ARBA00023242"/>
    </source>
</evidence>
<evidence type="ECO:0000256" key="3">
    <source>
        <dbReference type="ARBA" id="ARBA00005229"/>
    </source>
</evidence>
<reference evidence="8" key="1">
    <citation type="submission" date="2022-11" db="UniProtKB">
        <authorList>
            <consortium name="WormBaseParasite"/>
        </authorList>
    </citation>
    <scope>IDENTIFICATION</scope>
</reference>
<comment type="similarity">
    <text evidence="3">Belongs to the HRI1 family.</text>
</comment>
<evidence type="ECO:0000256" key="1">
    <source>
        <dbReference type="ARBA" id="ARBA00004123"/>
    </source>
</evidence>